<dbReference type="RefSeq" id="WP_015359549.1">
    <property type="nucleotide sequence ID" value="NZ_CP014672.1"/>
</dbReference>
<protein>
    <submittedName>
        <fullName evidence="4">Type I-B CRISPR-associated protein Cas7/Cst2/DevR</fullName>
    </submittedName>
</protein>
<reference evidence="4 5" key="1">
    <citation type="submission" date="2016-02" db="EMBL/GenBank/DDBJ databases">
        <title>Comparison of Clostridium stercorarium subspecies using comparative genomics and transcriptomics.</title>
        <authorList>
            <person name="Schellenberg J."/>
            <person name="Thallinger G."/>
            <person name="Levin D.B."/>
            <person name="Zhang X."/>
            <person name="Alvare G."/>
            <person name="Fristensky B."/>
            <person name="Sparling R."/>
        </authorList>
    </citation>
    <scope>NUCLEOTIDE SEQUENCE [LARGE SCALE GENOMIC DNA]</scope>
    <source>
        <strain evidence="4 5">DSM 2910</strain>
    </source>
</reference>
<sequence length="307" mass="34830">MNKPALHLGIITENISINYGEGFGNVATLKKFTRSDGTEYPYASPQKLSYCIKSVANFIDTPVEKSGTGKTVWQFSKSATIKEYPEIDFSGYLKTESTSKGEKKNEAEAEDNKSEGSRSRTKVLRVSPLIALEPYRADMDYQTNLSLVKRGGGEGSNIVQNEIQYSYCTYTVSVDLDRLGIDENDKIKLPNDEKIKRMNVMLDAIQFLYADIKGRRENLSPIFVIGGIYRRKNPFFLNRIKFTEGHKLNIIMLKDTIKDAGIQEDTIVGYLDTSLDNNEEIINEFNPMTIGEFFNELKKRVVKVYSE</sequence>
<accession>A0A1B1YEI6</accession>
<dbReference type="OrthoDB" id="9781560at2"/>
<dbReference type="GO" id="GO:0051607">
    <property type="term" value="P:defense response to virus"/>
    <property type="evidence" value="ECO:0007669"/>
    <property type="project" value="UniProtKB-KW"/>
</dbReference>
<evidence type="ECO:0000256" key="3">
    <source>
        <dbReference type="SAM" id="MobiDB-lite"/>
    </source>
</evidence>
<dbReference type="EMBL" id="CP014672">
    <property type="protein sequence ID" value="ANW99176.1"/>
    <property type="molecule type" value="Genomic_DNA"/>
</dbReference>
<keyword evidence="1" id="KW-0051">Antiviral defense</keyword>
<dbReference type="Pfam" id="PF01905">
    <property type="entry name" value="DevR"/>
    <property type="match status" value="1"/>
</dbReference>
<dbReference type="Proteomes" id="UP000092971">
    <property type="component" value="Chromosome"/>
</dbReference>
<feature type="compositionally biased region" description="Basic and acidic residues" evidence="3">
    <location>
        <begin position="98"/>
        <end position="118"/>
    </location>
</feature>
<gene>
    <name evidence="4" type="ORF">CSTERTH_09135</name>
</gene>
<dbReference type="InterPro" id="IPR010154">
    <property type="entry name" value="CRISPR-assoc_Cas7/Cst2/DevR"/>
</dbReference>
<evidence type="ECO:0000313" key="4">
    <source>
        <dbReference type="EMBL" id="ANW99176.1"/>
    </source>
</evidence>
<comment type="function">
    <text evidence="2">CRISPR (clustered regularly interspaced short palindromic repeat) is an adaptive immune system that provides protection against mobile genetic elements (viruses, transposable elements and conjugative plasmids). CRISPR clusters contain spacers, sequences complementary to antecedent mobile elements, and target invading nucleic acids. CRISPR clusters are transcribed and processed into CRISPR RNA (crRNA).</text>
</comment>
<dbReference type="AlphaFoldDB" id="A0A1B1YEI6"/>
<name>A0A1B1YEI6_THEST</name>
<dbReference type="NCBIfam" id="TIGR01875">
    <property type="entry name" value="cas_MJ0381"/>
    <property type="match status" value="1"/>
</dbReference>
<evidence type="ECO:0000256" key="1">
    <source>
        <dbReference type="ARBA" id="ARBA00023118"/>
    </source>
</evidence>
<organism evidence="4 5">
    <name type="scientific">Thermoclostridium stercorarium subsp. thermolacticum DSM 2910</name>
    <dbReference type="NCBI Taxonomy" id="1121336"/>
    <lineage>
        <taxon>Bacteria</taxon>
        <taxon>Bacillati</taxon>
        <taxon>Bacillota</taxon>
        <taxon>Clostridia</taxon>
        <taxon>Eubacteriales</taxon>
        <taxon>Oscillospiraceae</taxon>
        <taxon>Thermoclostridium</taxon>
    </lineage>
</organism>
<dbReference type="NCBIfam" id="TIGR02585">
    <property type="entry name" value="cas_Cst2_DevR"/>
    <property type="match status" value="1"/>
</dbReference>
<dbReference type="InterPro" id="IPR013414">
    <property type="entry name" value="Cas7/Cst2/DevR_sub_I-B/Tneap"/>
</dbReference>
<proteinExistence type="predicted"/>
<evidence type="ECO:0000313" key="5">
    <source>
        <dbReference type="Proteomes" id="UP000092971"/>
    </source>
</evidence>
<evidence type="ECO:0000256" key="2">
    <source>
        <dbReference type="ARBA" id="ARBA00025626"/>
    </source>
</evidence>
<feature type="region of interest" description="Disordered" evidence="3">
    <location>
        <begin position="98"/>
        <end position="120"/>
    </location>
</feature>